<evidence type="ECO:0000256" key="1">
    <source>
        <dbReference type="SAM" id="MobiDB-lite"/>
    </source>
</evidence>
<keyword evidence="2" id="KW-1133">Transmembrane helix</keyword>
<feature type="compositionally biased region" description="Low complexity" evidence="1">
    <location>
        <begin position="203"/>
        <end position="217"/>
    </location>
</feature>
<evidence type="ECO:0000256" key="2">
    <source>
        <dbReference type="SAM" id="Phobius"/>
    </source>
</evidence>
<evidence type="ECO:0000313" key="3">
    <source>
        <dbReference type="EMBL" id="QES30811.1"/>
    </source>
</evidence>
<gene>
    <name evidence="3" type="ORF">DEJ47_34270</name>
</gene>
<keyword evidence="4" id="KW-1185">Reference proteome</keyword>
<accession>A0A5P2BNY9</accession>
<protein>
    <submittedName>
        <fullName evidence="3">Uncharacterized protein</fullName>
    </submittedName>
</protein>
<dbReference type="OrthoDB" id="4335357at2"/>
<proteinExistence type="predicted"/>
<feature type="region of interest" description="Disordered" evidence="1">
    <location>
        <begin position="147"/>
        <end position="217"/>
    </location>
</feature>
<evidence type="ECO:0000313" key="4">
    <source>
        <dbReference type="Proteomes" id="UP000323046"/>
    </source>
</evidence>
<dbReference type="Proteomes" id="UP000323046">
    <property type="component" value="Chromosome"/>
</dbReference>
<keyword evidence="2" id="KW-0472">Membrane</keyword>
<feature type="transmembrane region" description="Helical" evidence="2">
    <location>
        <begin position="121"/>
        <end position="142"/>
    </location>
</feature>
<keyword evidence="2" id="KW-0812">Transmembrane</keyword>
<name>A0A5P2BNY9_STRVZ</name>
<sequence length="345" mass="35643">MEPTELAMLAVGVVTAVATGAATGVGEGAGAAVTELVRLRLGRTERGRAALEGLDGDGQAQARAVLREEIEADPEFGRQLALYLSAPTTYNRGAVVIGDSTITRSNISLGPISVRKTSGALAVLALVGVLLVALVALGVYGGTRLIADDDPRGTDAQESAASGGKAAPEEGRAAGSGDGTADRTRALTVAQTRGALPVEGDLPPGWHPEGPAGAAEAEQAGGCHEGGMQYALTSSGSGYVKAEFRVFGCTSPTQAERVRKQLVREQSGYDRTTPLSLPSLGDKSSTFTYYKEPEDSTNAMAVVRVGSTVAWLRLGEVNDLPGYEAQLDELARAFVGRIERTLADS</sequence>
<reference evidence="3 4" key="1">
    <citation type="submission" date="2018-05" db="EMBL/GenBank/DDBJ databases">
        <title>Streptomyces venezuelae.</title>
        <authorList>
            <person name="Kim W."/>
            <person name="Lee N."/>
            <person name="Cho B.-K."/>
        </authorList>
    </citation>
    <scope>NUCLEOTIDE SEQUENCE [LARGE SCALE GENOMIC DNA]</scope>
    <source>
        <strain evidence="3 4">ATCC 14583</strain>
    </source>
</reference>
<dbReference type="AlphaFoldDB" id="A0A5P2BNY9"/>
<dbReference type="EMBL" id="CP029193">
    <property type="protein sequence ID" value="QES30811.1"/>
    <property type="molecule type" value="Genomic_DNA"/>
</dbReference>
<organism evidence="3 4">
    <name type="scientific">Streptomyces venezuelae</name>
    <dbReference type="NCBI Taxonomy" id="54571"/>
    <lineage>
        <taxon>Bacteria</taxon>
        <taxon>Bacillati</taxon>
        <taxon>Actinomycetota</taxon>
        <taxon>Actinomycetes</taxon>
        <taxon>Kitasatosporales</taxon>
        <taxon>Streptomycetaceae</taxon>
        <taxon>Streptomyces</taxon>
    </lineage>
</organism>
<dbReference type="RefSeq" id="WP_150175002.1">
    <property type="nucleotide sequence ID" value="NZ_CP029193.1"/>
</dbReference>
<feature type="transmembrane region" description="Helical" evidence="2">
    <location>
        <begin position="6"/>
        <end position="33"/>
    </location>
</feature>